<dbReference type="InterPro" id="IPR010071">
    <property type="entry name" value="AA_adenyl_dom"/>
</dbReference>
<dbReference type="InterPro" id="IPR020845">
    <property type="entry name" value="AMP-binding_CS"/>
</dbReference>
<dbReference type="Gene3D" id="3.30.300.30">
    <property type="match status" value="2"/>
</dbReference>
<dbReference type="NCBIfam" id="NF003417">
    <property type="entry name" value="PRK04813.1"/>
    <property type="match status" value="2"/>
</dbReference>
<dbReference type="PROSITE" id="PS00012">
    <property type="entry name" value="PHOSPHOPANTETHEINE"/>
    <property type="match status" value="2"/>
</dbReference>
<dbReference type="Pfam" id="PF13193">
    <property type="entry name" value="AMP-binding_C"/>
    <property type="match status" value="2"/>
</dbReference>
<dbReference type="FunFam" id="2.30.38.10:FF:000001">
    <property type="entry name" value="Non-ribosomal peptide synthetase PvdI"/>
    <property type="match status" value="1"/>
</dbReference>
<dbReference type="PROSITE" id="PS00455">
    <property type="entry name" value="AMP_BINDING"/>
    <property type="match status" value="2"/>
</dbReference>
<evidence type="ECO:0000256" key="3">
    <source>
        <dbReference type="ARBA" id="ARBA00022450"/>
    </source>
</evidence>
<dbReference type="CDD" id="cd19543">
    <property type="entry name" value="DCL_NRPS"/>
    <property type="match status" value="2"/>
</dbReference>
<dbReference type="InterPro" id="IPR029058">
    <property type="entry name" value="AB_hydrolase_fold"/>
</dbReference>
<comment type="caution">
    <text evidence="7">The sequence shown here is derived from an EMBL/GenBank/DDBJ whole genome shotgun (WGS) entry which is preliminary data.</text>
</comment>
<evidence type="ECO:0000256" key="5">
    <source>
        <dbReference type="ARBA" id="ARBA00023194"/>
    </source>
</evidence>
<keyword evidence="8" id="KW-1185">Reference proteome</keyword>
<accession>A0A6I4VSJ3</accession>
<dbReference type="PROSITE" id="PS50075">
    <property type="entry name" value="CARRIER"/>
    <property type="match status" value="3"/>
</dbReference>
<dbReference type="InterPro" id="IPR009081">
    <property type="entry name" value="PP-bd_ACP"/>
</dbReference>
<keyword evidence="4" id="KW-0597">Phosphoprotein</keyword>
<evidence type="ECO:0000259" key="6">
    <source>
        <dbReference type="PROSITE" id="PS50075"/>
    </source>
</evidence>
<dbReference type="SUPFAM" id="SSF52777">
    <property type="entry name" value="CoA-dependent acyltransferases"/>
    <property type="match status" value="8"/>
</dbReference>
<dbReference type="Pfam" id="PF00975">
    <property type="entry name" value="Thioesterase"/>
    <property type="match status" value="1"/>
</dbReference>
<dbReference type="CDD" id="cd12117">
    <property type="entry name" value="A_NRPS_Srf_like"/>
    <property type="match status" value="1"/>
</dbReference>
<dbReference type="CDD" id="cd19531">
    <property type="entry name" value="LCL_NRPS-like"/>
    <property type="match status" value="1"/>
</dbReference>
<organism evidence="7 8">
    <name type="scientific">Shimazuella alba</name>
    <dbReference type="NCBI Taxonomy" id="2690964"/>
    <lineage>
        <taxon>Bacteria</taxon>
        <taxon>Bacillati</taxon>
        <taxon>Bacillota</taxon>
        <taxon>Bacilli</taxon>
        <taxon>Bacillales</taxon>
        <taxon>Thermoactinomycetaceae</taxon>
        <taxon>Shimazuella</taxon>
    </lineage>
</organism>
<dbReference type="InterPro" id="IPR036736">
    <property type="entry name" value="ACP-like_sf"/>
</dbReference>
<gene>
    <name evidence="7" type="ORF">GSM42_05495</name>
</gene>
<dbReference type="PANTHER" id="PTHR45527">
    <property type="entry name" value="NONRIBOSOMAL PEPTIDE SYNTHETASE"/>
    <property type="match status" value="1"/>
</dbReference>
<dbReference type="GO" id="GO:0008610">
    <property type="term" value="P:lipid biosynthetic process"/>
    <property type="evidence" value="ECO:0007669"/>
    <property type="project" value="UniProtKB-ARBA"/>
</dbReference>
<dbReference type="SUPFAM" id="SSF53474">
    <property type="entry name" value="alpha/beta-Hydrolases"/>
    <property type="match status" value="1"/>
</dbReference>
<keyword evidence="3" id="KW-0596">Phosphopantetheine</keyword>
<dbReference type="RefSeq" id="WP_160800557.1">
    <property type="nucleotide sequence ID" value="NZ_WUUL01000003.1"/>
</dbReference>
<dbReference type="Gene3D" id="3.40.50.980">
    <property type="match status" value="4"/>
</dbReference>
<evidence type="ECO:0000313" key="7">
    <source>
        <dbReference type="EMBL" id="MXQ53195.1"/>
    </source>
</evidence>
<dbReference type="Gene3D" id="3.40.50.1820">
    <property type="entry name" value="alpha/beta hydrolase"/>
    <property type="match status" value="1"/>
</dbReference>
<dbReference type="InterPro" id="IPR023213">
    <property type="entry name" value="CAT-like_dom_sf"/>
</dbReference>
<keyword evidence="5" id="KW-0045">Antibiotic biosynthesis</keyword>
<feature type="domain" description="Carrier" evidence="6">
    <location>
        <begin position="1989"/>
        <end position="2063"/>
    </location>
</feature>
<evidence type="ECO:0000313" key="8">
    <source>
        <dbReference type="Proteomes" id="UP000430692"/>
    </source>
</evidence>
<evidence type="ECO:0000256" key="4">
    <source>
        <dbReference type="ARBA" id="ARBA00022553"/>
    </source>
</evidence>
<sequence>MEENDLSLNLEDMYTLTPLQQGMLLHSDMAKSDGMYIAQLTFSIKGEFKLPAFLQAWQEVINRHAILRTAFLWGENVEPQQLVFSGVSVPAIEVDLRHLSKESQLIEIKESQRNDREKNFHLDEAPLMRFTFLQTANNEFTCIWSYHHVLMDGWSLPIVLGEVFQYYEAFSQRKTLQLPTPKPYRDYIAWLKQQDQTEAKSFWQEHLKGFDTPLSLRFDRKETRDRGYQSVTRLLSAEVTSFIQKMAKQHRLTISTILQGAWGLLLGRTHHTTDILFGATSSGRPTELVGSEQMVGLFINTIPVRVTLPAKEDVLTWLHKLQAKQVEAREYSSPSLVDIHGWSEVPRGTNLFESIVVVENYPISQDSTTSNDNWEITDVDGNEETHYPITLVCTPGETTQIKLMYQADRFARSTMEDILMRFVLVLEHIIYNPRQNVDQLTVLTKPEEKLILEDWNQTRWERETKPIHQMIEDQVKQTPQQIAVTWGKEELTYQQLNQRVNQLADYLITMGIEQETTVGICMPRSADLVVSLLAVLKIGCAYVPLDPKYPKERIAYMLEDSKAEIVITTEMLSNLVSSSSTQICCVDTLEWQFRSTKNPDRKVDANQLAYVIYTSGSTGKPKGVMIEHHSVSMLIQWAKKVYDPTEYQGVLASTSICFDLSVFEIFFPLSSGGTVVGVENALYLSHASKQVPVTLINTVPSAASELIRMNGIPETVKTINLAGEPLPRSLVDDLYYLPHIEKVYNLYGPSEDTTYSTYALIERLSGKTPPIGKPIDNTSVYVLDPQLQPVPVGFPGELYLGGEGLTRGYLGRPELTKERYFDHPFENGQRIYRTGDLVAYDSDGSLQYLGRVDHQVKLRGYRIELGEIEAALHASPEVEKAIVVAKDNRLIAYLITTNKEIDYESYLQQIVPDYMVPNLFVYLDEFPLTPNGKVDRTKLPEPISHRSSSEDFANLSPEEQIVAGVWEQVLEVENVRADDNFFQLGGHSLLATQVSSKLAEIWNREIPLSYLFEYPTLRELTERLTARKDAKEQLSPIPILDRSNQFAPASYGQQRLWFLDQMLEDKSTYHLPYALRIEGKLDVLAFRRALQAIAIRHESLRTTMTQRDGVPIQVIHQVPPIEFMLTDMRQETESLELLIHRAYHQPFSLTSGPLWRVNIYQETETNWVLVFTFHHIIVDGWSLGIFGNELFRFYEANCKGKTVDVEPLHLQYRDYSAWQQNYLEDKQLDEHLKYWKNQLRDVCVLQLPTERARPVEQTFRGKTKTFTISPELADAWKQLSRDEGTTLFMSLLASWLTWLSRYGGQEDIAVGSPIAGRTRSELEGLIGFFVNTLVFRTDLSGNPTFQDLLNRVRQTSFDAYAHQSVPFEKIVDELAPERNLRHTPLFQAMFVLQNIPVQLEASQDIQLSPYSFVQETAKYDMTLTMMDTPNGLEGAWEYNSDLFSERAVDRMIKQYLQLIKAIIQDPSQPIRDISLLTKEEEAFIHHQNRSVSDYPNRSLAEIWEEQVQYSATKIALQSRDKMMSFEEVNLLANQLAHYLQKKGVKPEAKIGVCLDRSPELIITILAIIKAGAAYVPFDVAYPKDRFQYLVEDSGVTFVITEQKWMSRFQDRQMYCCVMDQELVKIAQEPTTNLKPQAYMDSLAYVMYTSGSTGKPKGVEVTHRGIVRLVKNANYVSLSSDDVFLQLAPVAFDAATFEIWGSLLNGAKLVIMPPELPSLSQLGDAIQSNGITILWLTAGLFRLMVDHQLSSLKGVKQLLTGGDVVSPVHVQKVLEMGGVQVINGYGPTENTTFSCCYPIPTDWSGDAIPIGKPISGSTAYILDDLLQQVPIGAVGELFVGGDGLARGYAGQPILTKERFLEHERFGRLYRTGDLARYLDDGNIAFLGRMDHQVKIRGFRVELGEIESTIAQFPTVKDVIVIANEDRLCAYLTSDSVLDTNTIRDYLVGVLPDYMIPSAYVVLEKLPLTENGKMNRQALPNPVAFHATDELPVGKMEQIIANTWQEVLGVPVVYRKDNFFRLGGDSILSLQVIAKVSQSGVSITPKQIFQYQSVEELAKVAIQKEHMEAEEGLVAGEVHLTPIQSWFFAQESTNFHHFNQAVMMQLTLPLSLDQVGQVWEKLHQHHDALRIKFHHQDGTWSAYSDAECTVSMKVHDISAYHYEQQVLEINRLADFYQRSLHLTDGPITRLIYFDLGEKEKPRLLLIAHHLVVDGVSWRIILEDFATLSEQLYLHKPMQLPVKTTSYQRYTQLMKDQWMEKQSAKIPQPPIPVDLEGDNTEACCQLVHYTFSTEETDKLLRSSAKVEDLLLTALVRTMVKWTGKTDIAIDLEGHGRDVWEDQIDVSRTVGWFTKLYTVPFSVKENVTALEALRMVKDQRYTAYQKTPLGQSHSHSFISFNYLGQFRQLDQESGVLISAPEPIGETVHPSMQRSYLLDAFGVVSSGQLNFSLRYSENVHQRETMKQLLDHICQEVHIMMVKLEETSEQVYTQADFPLSKLSLEEFSVLPSRGVGDIYPLAPLQKGMYFHSQFGQTKGEYITQLAMTLEGEWNKNRWLNAWNILIARHEVLRTSFWSKGLKEPHQVVHDSVKLQVEYIDWRHLPHKEKSNYLTSWMEKDREEALDLSLAPVMRLAFIQLEPEKVVMVWTHHHILLDGWSVPLVLQELIQLYHQQQLPMSPVPYSRYIKWLSGRSKHEARNFWEHQLKGITSPTLLRKRVGKQSAQSIKKYVSKKTTDEVKRFAKANQLTLSTVMQGAWALLLQRISKQNDLLYGITTSGRPTEIEGIEKMVGLFIQSLPTRVIVDKDLRLVDWLQTLQLQQIEQRKYEYLSLVDIQGWSDIPRGMPLFETLFVFENYPTPKTDATSSNGMSITDLKVQDQSNIPLVFVSGPGEQLLLQFQFLSPAFIKDEVDSYLDQLLILLDQLISDSTQKVGRLCSLEHADHEDEIKIHKYRYVSTNEKLIEPMKQIWEEVLAKQFIDIHKNFFELGGHSFDALAIMSRVEQDLGYKLPLAKLFQFPTIAELCYQLEHNQPIQSIVLLQQGNEAETPLFFIHGQGGGVLGYYELVKQLDAEQTIYGIQAKGYEREADFIGSMDEMADYYVSLIQQLQPVGPYRLAGWSMGGVLAHLMTAKLEKLGEQVELLALIDSTWLEQEEGKLLEEQLKTGEFEPSLDKSKDRLWLENGFAFARYQLGKVVSAPIHLFVAEDRSQTIGSTNWTSWTASTVYATIVDGNHLTMLQPANIDKLAKSLQIALDSAVIRLTHKGD</sequence>
<evidence type="ECO:0000256" key="2">
    <source>
        <dbReference type="ARBA" id="ARBA00006432"/>
    </source>
</evidence>
<reference evidence="7 8" key="1">
    <citation type="submission" date="2019-12" db="EMBL/GenBank/DDBJ databases">
        <title>Whole-genome analyses of novel actinobacteria.</title>
        <authorList>
            <person name="Sahin N."/>
            <person name="Saygin H."/>
        </authorList>
    </citation>
    <scope>NUCLEOTIDE SEQUENCE [LARGE SCALE GENOMIC DNA]</scope>
    <source>
        <strain evidence="7 8">KC615</strain>
    </source>
</reference>
<dbReference type="Gene3D" id="2.30.38.10">
    <property type="entry name" value="Luciferase, Domain 3"/>
    <property type="match status" value="2"/>
</dbReference>
<comment type="similarity">
    <text evidence="2">Belongs to the ATP-dependent AMP-binding enzyme family.</text>
</comment>
<dbReference type="GO" id="GO:0043041">
    <property type="term" value="P:amino acid activation for nonribosomal peptide biosynthetic process"/>
    <property type="evidence" value="ECO:0007669"/>
    <property type="project" value="TreeGrafter"/>
</dbReference>
<dbReference type="FunFam" id="3.40.50.980:FF:000001">
    <property type="entry name" value="Non-ribosomal peptide synthetase"/>
    <property type="match status" value="2"/>
</dbReference>
<dbReference type="GO" id="GO:0009239">
    <property type="term" value="P:enterobactin biosynthetic process"/>
    <property type="evidence" value="ECO:0007669"/>
    <property type="project" value="TreeGrafter"/>
</dbReference>
<feature type="domain" description="Carrier" evidence="6">
    <location>
        <begin position="953"/>
        <end position="1028"/>
    </location>
</feature>
<dbReference type="SMART" id="SM00824">
    <property type="entry name" value="PKS_TE"/>
    <property type="match status" value="1"/>
</dbReference>
<dbReference type="GO" id="GO:0005829">
    <property type="term" value="C:cytosol"/>
    <property type="evidence" value="ECO:0007669"/>
    <property type="project" value="TreeGrafter"/>
</dbReference>
<dbReference type="Pfam" id="PF00668">
    <property type="entry name" value="Condensation"/>
    <property type="match status" value="4"/>
</dbReference>
<dbReference type="Gene3D" id="1.10.1200.10">
    <property type="entry name" value="ACP-like"/>
    <property type="match status" value="3"/>
</dbReference>
<dbReference type="Gene3D" id="3.30.559.30">
    <property type="entry name" value="Nonribosomal peptide synthetase, condensation domain"/>
    <property type="match status" value="4"/>
</dbReference>
<feature type="domain" description="Carrier" evidence="6">
    <location>
        <begin position="2952"/>
        <end position="3027"/>
    </location>
</feature>
<name>A0A6I4VSJ3_9BACL</name>
<dbReference type="InterPro" id="IPR020806">
    <property type="entry name" value="PKS_PP-bd"/>
</dbReference>
<dbReference type="InterPro" id="IPR025110">
    <property type="entry name" value="AMP-bd_C"/>
</dbReference>
<dbReference type="PANTHER" id="PTHR45527:SF1">
    <property type="entry name" value="FATTY ACID SYNTHASE"/>
    <property type="match status" value="1"/>
</dbReference>
<dbReference type="GO" id="GO:0031177">
    <property type="term" value="F:phosphopantetheine binding"/>
    <property type="evidence" value="ECO:0007669"/>
    <property type="project" value="InterPro"/>
</dbReference>
<dbReference type="InterPro" id="IPR001031">
    <property type="entry name" value="Thioesterase"/>
</dbReference>
<dbReference type="Proteomes" id="UP000430692">
    <property type="component" value="Unassembled WGS sequence"/>
</dbReference>
<dbReference type="EMBL" id="WUUL01000003">
    <property type="protein sequence ID" value="MXQ53195.1"/>
    <property type="molecule type" value="Genomic_DNA"/>
</dbReference>
<dbReference type="SUPFAM" id="SSF47336">
    <property type="entry name" value="ACP-like"/>
    <property type="match status" value="3"/>
</dbReference>
<protein>
    <submittedName>
        <fullName evidence="7">Amino acid adenylation domain-containing protein</fullName>
    </submittedName>
</protein>
<dbReference type="GO" id="GO:0009366">
    <property type="term" value="C:enterobactin synthetase complex"/>
    <property type="evidence" value="ECO:0007669"/>
    <property type="project" value="TreeGrafter"/>
</dbReference>
<dbReference type="FunFam" id="3.40.50.12780:FF:000012">
    <property type="entry name" value="Non-ribosomal peptide synthetase"/>
    <property type="match status" value="1"/>
</dbReference>
<proteinExistence type="inferred from homology"/>
<dbReference type="InterPro" id="IPR000873">
    <property type="entry name" value="AMP-dep_synth/lig_dom"/>
</dbReference>
<dbReference type="Gene3D" id="3.30.559.10">
    <property type="entry name" value="Chloramphenicol acetyltransferase-like domain"/>
    <property type="match status" value="4"/>
</dbReference>
<dbReference type="SMART" id="SM00823">
    <property type="entry name" value="PKS_PP"/>
    <property type="match status" value="3"/>
</dbReference>
<comment type="cofactor">
    <cofactor evidence="1">
        <name>pantetheine 4'-phosphate</name>
        <dbReference type="ChEBI" id="CHEBI:47942"/>
    </cofactor>
</comment>
<dbReference type="InterPro" id="IPR020802">
    <property type="entry name" value="TesA-like"/>
</dbReference>
<dbReference type="CDD" id="cd12115">
    <property type="entry name" value="A_NRPS_Sfm_like"/>
    <property type="match status" value="1"/>
</dbReference>
<dbReference type="InterPro" id="IPR006162">
    <property type="entry name" value="Ppantetheine_attach_site"/>
</dbReference>
<evidence type="ECO:0000256" key="1">
    <source>
        <dbReference type="ARBA" id="ARBA00001957"/>
    </source>
</evidence>
<dbReference type="GO" id="GO:0047527">
    <property type="term" value="F:2,3-dihydroxybenzoate-serine ligase activity"/>
    <property type="evidence" value="ECO:0007669"/>
    <property type="project" value="TreeGrafter"/>
</dbReference>
<dbReference type="InterPro" id="IPR045851">
    <property type="entry name" value="AMP-bd_C_sf"/>
</dbReference>
<dbReference type="NCBIfam" id="TIGR01733">
    <property type="entry name" value="AA-adenyl-dom"/>
    <property type="match status" value="2"/>
</dbReference>
<dbReference type="SUPFAM" id="SSF56801">
    <property type="entry name" value="Acetyl-CoA synthetase-like"/>
    <property type="match status" value="2"/>
</dbReference>
<dbReference type="Pfam" id="PF00501">
    <property type="entry name" value="AMP-binding"/>
    <property type="match status" value="2"/>
</dbReference>
<dbReference type="Pfam" id="PF00550">
    <property type="entry name" value="PP-binding"/>
    <property type="match status" value="3"/>
</dbReference>
<dbReference type="InterPro" id="IPR001242">
    <property type="entry name" value="Condensation_dom"/>
</dbReference>